<dbReference type="InterPro" id="IPR006703">
    <property type="entry name" value="G_AIG1"/>
</dbReference>
<dbReference type="SUPFAM" id="SSF52540">
    <property type="entry name" value="P-loop containing nucleoside triphosphate hydrolases"/>
    <property type="match status" value="1"/>
</dbReference>
<dbReference type="GO" id="GO:0005525">
    <property type="term" value="F:GTP binding"/>
    <property type="evidence" value="ECO:0007669"/>
    <property type="project" value="UniProtKB-KW"/>
</dbReference>
<dbReference type="PANTHER" id="PTHR10903:SF112">
    <property type="entry name" value="SI:CH211-113E8.5"/>
    <property type="match status" value="1"/>
</dbReference>
<gene>
    <name evidence="6" type="ORF">FSCOSCO3_A025428</name>
</gene>
<dbReference type="PANTHER" id="PTHR10903">
    <property type="entry name" value="GTPASE, IMAP FAMILY MEMBER-RELATED"/>
    <property type="match status" value="1"/>
</dbReference>
<keyword evidence="3" id="KW-0342">GTP-binding</keyword>
<evidence type="ECO:0000259" key="5">
    <source>
        <dbReference type="PROSITE" id="PS51720"/>
    </source>
</evidence>
<feature type="domain" description="AIG1-type G" evidence="5">
    <location>
        <begin position="285"/>
        <end position="493"/>
    </location>
</feature>
<evidence type="ECO:0000313" key="6">
    <source>
        <dbReference type="EMBL" id="CAK6965688.1"/>
    </source>
</evidence>
<evidence type="ECO:0000256" key="2">
    <source>
        <dbReference type="ARBA" id="ARBA00022741"/>
    </source>
</evidence>
<sequence length="514" mass="57665">MSHNSATNTKQTMVVVSTADQWSSLKSVLQDSCGDKRHQLAFSSLGSNQICELTENGRLVSLHYVELKQDMTEEGISQALNGCFKSCTDGIITFLLLIQGGDYSKREKKMIETLQAHFGAQALKYLVILSLENGKIVQMLDDTLLELITVCDGRYCRLTSSTAGDKLSALLEMVDNTLTENGVTGYTETMLAEAEKKSTEDSAMKMLKQKVQEAEDKEQAFSQLVHQHEERRAKEMEEMKVKHAEERQKEAAEKLKYETKRESLNEAVSSHKTMLQHQESVDDGTKKISVVLLGLSGSGKSSALNLILERAGNQYPINVSSHEPPQPTVACERKKVLAEGRRFILVDTPELWDEDWVENLELVKDCLALSLPGPHVFLVVLQVGRFTQGESEMLWYLQKIFGREFAEHAIVLFIHIDDNQHRSQRIHDYVAGSHASLQDLVRKCGSRYYELSVANSLNALSYSQVKDLLSGIIKLAASHGGHSYSVRFTAQELQERKKVIQEGGLEQNCLLRNN</sequence>
<dbReference type="InterPro" id="IPR027417">
    <property type="entry name" value="P-loop_NTPase"/>
</dbReference>
<evidence type="ECO:0000256" key="4">
    <source>
        <dbReference type="SAM" id="Coils"/>
    </source>
</evidence>
<dbReference type="InterPro" id="IPR045058">
    <property type="entry name" value="GIMA/IAN/Toc"/>
</dbReference>
<feature type="coiled-coil region" evidence="4">
    <location>
        <begin position="197"/>
        <end position="254"/>
    </location>
</feature>
<organism evidence="6 7">
    <name type="scientific">Scomber scombrus</name>
    <name type="common">Atlantic mackerel</name>
    <name type="synonym">Scomber vernalis</name>
    <dbReference type="NCBI Taxonomy" id="13677"/>
    <lineage>
        <taxon>Eukaryota</taxon>
        <taxon>Metazoa</taxon>
        <taxon>Chordata</taxon>
        <taxon>Craniata</taxon>
        <taxon>Vertebrata</taxon>
        <taxon>Euteleostomi</taxon>
        <taxon>Actinopterygii</taxon>
        <taxon>Neopterygii</taxon>
        <taxon>Teleostei</taxon>
        <taxon>Neoteleostei</taxon>
        <taxon>Acanthomorphata</taxon>
        <taxon>Pelagiaria</taxon>
        <taxon>Scombriformes</taxon>
        <taxon>Scombridae</taxon>
        <taxon>Scomber</taxon>
    </lineage>
</organism>
<name>A0AAV1P323_SCOSC</name>
<comment type="similarity">
    <text evidence="1">Belongs to the TRAFAC class TrmE-Era-EngA-EngB-Septin-like GTPase superfamily. AIG1/Toc34/Toc159-like paraseptin GTPase family. IAN subfamily.</text>
</comment>
<dbReference type="Proteomes" id="UP001314229">
    <property type="component" value="Unassembled WGS sequence"/>
</dbReference>
<protein>
    <submittedName>
        <fullName evidence="6">Uncharacterized protein LOC122997855</fullName>
    </submittedName>
</protein>
<proteinExistence type="inferred from homology"/>
<comment type="caution">
    <text evidence="6">The sequence shown here is derived from an EMBL/GenBank/DDBJ whole genome shotgun (WGS) entry which is preliminary data.</text>
</comment>
<keyword evidence="7" id="KW-1185">Reference proteome</keyword>
<dbReference type="AlphaFoldDB" id="A0AAV1P323"/>
<evidence type="ECO:0000256" key="3">
    <source>
        <dbReference type="ARBA" id="ARBA00023134"/>
    </source>
</evidence>
<evidence type="ECO:0000256" key="1">
    <source>
        <dbReference type="ARBA" id="ARBA00008535"/>
    </source>
</evidence>
<dbReference type="EMBL" id="CAWUFR010000086">
    <property type="protein sequence ID" value="CAK6965688.1"/>
    <property type="molecule type" value="Genomic_DNA"/>
</dbReference>
<accession>A0AAV1P323</accession>
<keyword evidence="2" id="KW-0547">Nucleotide-binding</keyword>
<dbReference type="Pfam" id="PF04548">
    <property type="entry name" value="AIG1"/>
    <property type="match status" value="2"/>
</dbReference>
<dbReference type="Gene3D" id="3.40.50.300">
    <property type="entry name" value="P-loop containing nucleotide triphosphate hydrolases"/>
    <property type="match status" value="2"/>
</dbReference>
<keyword evidence="4" id="KW-0175">Coiled coil</keyword>
<dbReference type="PROSITE" id="PS51720">
    <property type="entry name" value="G_AIG1"/>
    <property type="match status" value="1"/>
</dbReference>
<reference evidence="6 7" key="1">
    <citation type="submission" date="2024-01" db="EMBL/GenBank/DDBJ databases">
        <authorList>
            <person name="Alioto T."/>
            <person name="Alioto T."/>
            <person name="Gomez Garrido J."/>
        </authorList>
    </citation>
    <scope>NUCLEOTIDE SEQUENCE [LARGE SCALE GENOMIC DNA]</scope>
</reference>
<evidence type="ECO:0000313" key="7">
    <source>
        <dbReference type="Proteomes" id="UP001314229"/>
    </source>
</evidence>